<sequence length="468" mass="55593">MNKNYELFNTRRLKIKKDLFPILDVKEITECLTELDFNVTQEAIIKPTFDFVVNLFEQLLDTFMGIPIGTIRNKSKDLVKKEMHQDEREEEQNEEEEIEADTLRALNILTLHRYLYSFLQSIGIYDLTIMDITKPESIRLKRILSAFINYARFREEQSYKFEQLAKVSESLSDKIKILQFENESSIAKIEELNKNLQYDDKNQKRANLQQVQIYNKKLEIKLTELKINQEQLTKQHEDYKLEKTNLIQKIYDLDYVYQEVEDEVDNLKKYLETDLTLLNKIINDLSDEFQSLNHQFQILNSNFNNLGITIDSIQVNEISIKDLIKFSQDQLNNLTYLQNEKSNNKQQLENSKKLINQSKDLQNQILLYKNQLNKSNKKLNDVTQQLDKKVSLLKNNLNESTNYFNEILKERSNRNIDHKNQMDKISSLQNETEILKNNFELEIKDMDSKLKSLNELLNRYINELGKDL</sequence>
<keyword evidence="9" id="KW-0539">Nucleus</keyword>
<feature type="coiled-coil region" evidence="12">
    <location>
        <begin position="76"/>
        <end position="106"/>
    </location>
</feature>
<evidence type="ECO:0000256" key="8">
    <source>
        <dbReference type="ARBA" id="ARBA00023054"/>
    </source>
</evidence>
<dbReference type="GO" id="GO:0007052">
    <property type="term" value="P:mitotic spindle organization"/>
    <property type="evidence" value="ECO:0007669"/>
    <property type="project" value="TreeGrafter"/>
</dbReference>
<dbReference type="InterPro" id="IPR038275">
    <property type="entry name" value="Nuf2_N_sf"/>
</dbReference>
<reference evidence="14" key="1">
    <citation type="submission" date="2022-12" db="EMBL/GenBank/DDBJ databases">
        <authorList>
            <person name="Brejova B."/>
        </authorList>
    </citation>
    <scope>NUCLEOTIDE SEQUENCE</scope>
</reference>
<dbReference type="EMBL" id="CANTUO010000005">
    <property type="protein sequence ID" value="CAI5759937.1"/>
    <property type="molecule type" value="Genomic_DNA"/>
</dbReference>
<dbReference type="GO" id="GO:0044877">
    <property type="term" value="F:protein-containing complex binding"/>
    <property type="evidence" value="ECO:0007669"/>
    <property type="project" value="TreeGrafter"/>
</dbReference>
<dbReference type="PANTHER" id="PTHR21650:SF2">
    <property type="entry name" value="KINETOCHORE PROTEIN NUF2"/>
    <property type="match status" value="1"/>
</dbReference>
<evidence type="ECO:0000256" key="11">
    <source>
        <dbReference type="ARBA" id="ARBA00023328"/>
    </source>
</evidence>
<protein>
    <recommendedName>
        <fullName evidence="13">Kinetochore protein Nuf2 N-terminal domain-containing protein</fullName>
    </recommendedName>
</protein>
<keyword evidence="10" id="KW-0131">Cell cycle</keyword>
<feature type="coiled-coil region" evidence="12">
    <location>
        <begin position="175"/>
        <end position="249"/>
    </location>
</feature>
<proteinExistence type="inferred from homology"/>
<dbReference type="GO" id="GO:0005634">
    <property type="term" value="C:nucleus"/>
    <property type="evidence" value="ECO:0007669"/>
    <property type="project" value="UniProtKB-SubCell"/>
</dbReference>
<comment type="caution">
    <text evidence="14">The sequence shown here is derived from an EMBL/GenBank/DDBJ whole genome shotgun (WGS) entry which is preliminary data.</text>
</comment>
<comment type="similarity">
    <text evidence="3">Belongs to the NUF2 family.</text>
</comment>
<evidence type="ECO:0000256" key="9">
    <source>
        <dbReference type="ARBA" id="ARBA00023242"/>
    </source>
</evidence>
<feature type="coiled-coil region" evidence="12">
    <location>
        <begin position="337"/>
        <end position="463"/>
    </location>
</feature>
<dbReference type="Proteomes" id="UP001152885">
    <property type="component" value="Unassembled WGS sequence"/>
</dbReference>
<dbReference type="Gene3D" id="1.10.418.60">
    <property type="entry name" value="Ncd80 complex, Nuf2 subunit"/>
    <property type="match status" value="1"/>
</dbReference>
<name>A0A9W4TZA8_9ASCO</name>
<evidence type="ECO:0000256" key="2">
    <source>
        <dbReference type="ARBA" id="ARBA00004629"/>
    </source>
</evidence>
<dbReference type="Pfam" id="PF03800">
    <property type="entry name" value="Nuf2"/>
    <property type="match status" value="1"/>
</dbReference>
<evidence type="ECO:0000256" key="4">
    <source>
        <dbReference type="ARBA" id="ARBA00022454"/>
    </source>
</evidence>
<keyword evidence="5" id="KW-0132">Cell division</keyword>
<gene>
    <name evidence="14" type="ORF">CANVERA_P4449</name>
</gene>
<keyword evidence="7" id="KW-0995">Kinetochore</keyword>
<organism evidence="14 15">
    <name type="scientific">Candida verbasci</name>
    <dbReference type="NCBI Taxonomy" id="1227364"/>
    <lineage>
        <taxon>Eukaryota</taxon>
        <taxon>Fungi</taxon>
        <taxon>Dikarya</taxon>
        <taxon>Ascomycota</taxon>
        <taxon>Saccharomycotina</taxon>
        <taxon>Pichiomycetes</taxon>
        <taxon>Debaryomycetaceae</taxon>
        <taxon>Candida/Lodderomyces clade</taxon>
        <taxon>Candida</taxon>
    </lineage>
</organism>
<evidence type="ECO:0000256" key="12">
    <source>
        <dbReference type="SAM" id="Coils"/>
    </source>
</evidence>
<evidence type="ECO:0000256" key="5">
    <source>
        <dbReference type="ARBA" id="ARBA00022618"/>
    </source>
</evidence>
<feature type="domain" description="Kinetochore protein Nuf2 N-terminal" evidence="13">
    <location>
        <begin position="17"/>
        <end position="167"/>
    </location>
</feature>
<evidence type="ECO:0000256" key="7">
    <source>
        <dbReference type="ARBA" id="ARBA00022838"/>
    </source>
</evidence>
<dbReference type="GO" id="GO:0051301">
    <property type="term" value="P:cell division"/>
    <property type="evidence" value="ECO:0007669"/>
    <property type="project" value="UniProtKB-KW"/>
</dbReference>
<dbReference type="OrthoDB" id="8194677at2759"/>
<evidence type="ECO:0000256" key="1">
    <source>
        <dbReference type="ARBA" id="ARBA00004123"/>
    </source>
</evidence>
<keyword evidence="6" id="KW-0498">Mitosis</keyword>
<accession>A0A9W4TZA8</accession>
<dbReference type="PANTHER" id="PTHR21650">
    <property type="entry name" value="MEMBRALIN/KINETOCHORE PROTEIN NUF2"/>
    <property type="match status" value="1"/>
</dbReference>
<keyword evidence="4" id="KW-0158">Chromosome</keyword>
<evidence type="ECO:0000256" key="6">
    <source>
        <dbReference type="ARBA" id="ARBA00022776"/>
    </source>
</evidence>
<dbReference type="GO" id="GO:0045132">
    <property type="term" value="P:meiotic chromosome segregation"/>
    <property type="evidence" value="ECO:0007669"/>
    <property type="project" value="TreeGrafter"/>
</dbReference>
<comment type="subcellular location">
    <subcellularLocation>
        <location evidence="2">Chromosome</location>
        <location evidence="2">Centromere</location>
        <location evidence="2">Kinetochore</location>
    </subcellularLocation>
    <subcellularLocation>
        <location evidence="1">Nucleus</location>
    </subcellularLocation>
</comment>
<dbReference type="GO" id="GO:0031262">
    <property type="term" value="C:Ndc80 complex"/>
    <property type="evidence" value="ECO:0007669"/>
    <property type="project" value="InterPro"/>
</dbReference>
<dbReference type="GO" id="GO:0051383">
    <property type="term" value="P:kinetochore organization"/>
    <property type="evidence" value="ECO:0007669"/>
    <property type="project" value="TreeGrafter"/>
</dbReference>
<keyword evidence="15" id="KW-1185">Reference proteome</keyword>
<evidence type="ECO:0000256" key="3">
    <source>
        <dbReference type="ARBA" id="ARBA00005498"/>
    </source>
</evidence>
<evidence type="ECO:0000313" key="14">
    <source>
        <dbReference type="EMBL" id="CAI5759937.1"/>
    </source>
</evidence>
<evidence type="ECO:0000256" key="10">
    <source>
        <dbReference type="ARBA" id="ARBA00023306"/>
    </source>
</evidence>
<dbReference type="AlphaFoldDB" id="A0A9W4TZA8"/>
<evidence type="ECO:0000313" key="15">
    <source>
        <dbReference type="Proteomes" id="UP001152885"/>
    </source>
</evidence>
<keyword evidence="11" id="KW-0137">Centromere</keyword>
<dbReference type="InterPro" id="IPR005549">
    <property type="entry name" value="Kinetochore_Nuf2_N"/>
</dbReference>
<dbReference type="GO" id="GO:0051315">
    <property type="term" value="P:attachment of mitotic spindle microtubules to kinetochore"/>
    <property type="evidence" value="ECO:0007669"/>
    <property type="project" value="TreeGrafter"/>
</dbReference>
<keyword evidence="8 12" id="KW-0175">Coiled coil</keyword>
<evidence type="ECO:0000259" key="13">
    <source>
        <dbReference type="Pfam" id="PF03800"/>
    </source>
</evidence>